<dbReference type="PROSITE" id="PS00571">
    <property type="entry name" value="AMIDASES"/>
    <property type="match status" value="1"/>
</dbReference>
<feature type="region of interest" description="Disordered" evidence="2">
    <location>
        <begin position="125"/>
        <end position="154"/>
    </location>
</feature>
<dbReference type="Proteomes" id="UP000632138">
    <property type="component" value="Unassembled WGS sequence"/>
</dbReference>
<evidence type="ECO:0000256" key="1">
    <source>
        <dbReference type="ARBA" id="ARBA00009199"/>
    </source>
</evidence>
<evidence type="ECO:0000313" key="4">
    <source>
        <dbReference type="EMBL" id="MBM2615734.1"/>
    </source>
</evidence>
<comment type="caution">
    <text evidence="4">The sequence shown here is derived from an EMBL/GenBank/DDBJ whole genome shotgun (WGS) entry which is preliminary data.</text>
</comment>
<gene>
    <name evidence="4" type="ORF">JIG36_09225</name>
</gene>
<feature type="domain" description="Amidase" evidence="3">
    <location>
        <begin position="24"/>
        <end position="451"/>
    </location>
</feature>
<protein>
    <submittedName>
        <fullName evidence="4">Amidase</fullName>
    </submittedName>
</protein>
<accession>A0ABS2A7B3</accession>
<reference evidence="4 5" key="1">
    <citation type="submission" date="2021-01" db="EMBL/GenBank/DDBJ databases">
        <title>Actinoplanes sp. nov. LDG1-06 isolated from lichen.</title>
        <authorList>
            <person name="Saeng-In P."/>
            <person name="Phongsopitanun W."/>
            <person name="Kanchanasin P."/>
            <person name="Yuki M."/>
            <person name="Kudo T."/>
            <person name="Ohkuma M."/>
            <person name="Tanasupawat S."/>
        </authorList>
    </citation>
    <scope>NUCLEOTIDE SEQUENCE [LARGE SCALE GENOMIC DNA]</scope>
    <source>
        <strain evidence="4 5">LDG1-06</strain>
    </source>
</reference>
<dbReference type="PANTHER" id="PTHR11895">
    <property type="entry name" value="TRANSAMIDASE"/>
    <property type="match status" value="1"/>
</dbReference>
<organism evidence="4 5">
    <name type="scientific">Paractinoplanes ovalisporus</name>
    <dbReference type="NCBI Taxonomy" id="2810368"/>
    <lineage>
        <taxon>Bacteria</taxon>
        <taxon>Bacillati</taxon>
        <taxon>Actinomycetota</taxon>
        <taxon>Actinomycetes</taxon>
        <taxon>Micromonosporales</taxon>
        <taxon>Micromonosporaceae</taxon>
        <taxon>Paractinoplanes</taxon>
    </lineage>
</organism>
<dbReference type="SUPFAM" id="SSF75304">
    <property type="entry name" value="Amidase signature (AS) enzymes"/>
    <property type="match status" value="1"/>
</dbReference>
<dbReference type="RefSeq" id="WP_203375591.1">
    <property type="nucleotide sequence ID" value="NZ_JAENHP010000002.1"/>
</dbReference>
<dbReference type="Gene3D" id="3.90.1300.10">
    <property type="entry name" value="Amidase signature (AS) domain"/>
    <property type="match status" value="1"/>
</dbReference>
<evidence type="ECO:0000313" key="5">
    <source>
        <dbReference type="Proteomes" id="UP000632138"/>
    </source>
</evidence>
<evidence type="ECO:0000259" key="3">
    <source>
        <dbReference type="Pfam" id="PF01425"/>
    </source>
</evidence>
<keyword evidence="5" id="KW-1185">Reference proteome</keyword>
<dbReference type="EMBL" id="JAENHP010000002">
    <property type="protein sequence ID" value="MBM2615734.1"/>
    <property type="molecule type" value="Genomic_DNA"/>
</dbReference>
<dbReference type="PANTHER" id="PTHR11895:SF7">
    <property type="entry name" value="GLUTAMYL-TRNA(GLN) AMIDOTRANSFERASE SUBUNIT A, MITOCHONDRIAL"/>
    <property type="match status" value="1"/>
</dbReference>
<name>A0ABS2A7B3_9ACTN</name>
<dbReference type="Pfam" id="PF01425">
    <property type="entry name" value="Amidase"/>
    <property type="match status" value="1"/>
</dbReference>
<evidence type="ECO:0000256" key="2">
    <source>
        <dbReference type="SAM" id="MobiDB-lite"/>
    </source>
</evidence>
<dbReference type="InterPro" id="IPR000120">
    <property type="entry name" value="Amidase"/>
</dbReference>
<sequence length="469" mass="49589">MTDTALDATAMAALVASGEASPTELVSAAIRRIEELDGRVNAVVHRRFEQALDEAAGPLPDGPFRGVPIVLKDLRSGSAGDPDHQGNAFLRGIDYRAAHDANVTAALRRAGFVVLGRTNTPEFGLVSTTEPRATGPTRNPWDLTRSPGGSSGGSAVAVATGMVPLAQGTDGGGSLRMPSSHCGVFGFKSSRGRVSAGPDEGDALAAHNIYGVITRTVRDSAATLDAISGYHSGDPVVAPAPSRSFLSSVSDAPGSLRIGVMLVEDVNGYAVDPRVNAVVRRTADRLTALGHHVEEAYPAAMTDPAYLGHWLGLLSPSVTVLMDDLAAMAGRPLRRDEFEEVTWWWAEQGAKVSAADYVRHETWRDDFRRRMASWWTGGFDLLLSPVVPNPPPPLGLFDGPDGIQRSIDILCFTPQFNTTGQPAMAVPAARTEEGLPIGVQFAAAYGREETLFSLAGQLEAAHPWIGALA</sequence>
<dbReference type="InterPro" id="IPR020556">
    <property type="entry name" value="Amidase_CS"/>
</dbReference>
<comment type="similarity">
    <text evidence="1">Belongs to the amidase family.</text>
</comment>
<dbReference type="InterPro" id="IPR023631">
    <property type="entry name" value="Amidase_dom"/>
</dbReference>
<dbReference type="InterPro" id="IPR036928">
    <property type="entry name" value="AS_sf"/>
</dbReference>
<proteinExistence type="inferred from homology"/>